<accession>A0A9D1ME08</accession>
<dbReference type="CDD" id="cd02795">
    <property type="entry name" value="CBM6-CBM35-CBM36_like"/>
    <property type="match status" value="1"/>
</dbReference>
<reference evidence="1" key="2">
    <citation type="journal article" date="2021" name="PeerJ">
        <title>Extensive microbial diversity within the chicken gut microbiome revealed by metagenomics and culture.</title>
        <authorList>
            <person name="Gilroy R."/>
            <person name="Ravi A."/>
            <person name="Getino M."/>
            <person name="Pursley I."/>
            <person name="Horton D.L."/>
            <person name="Alikhan N.F."/>
            <person name="Baker D."/>
            <person name="Gharbi K."/>
            <person name="Hall N."/>
            <person name="Watson M."/>
            <person name="Adriaenssens E.M."/>
            <person name="Foster-Nyarko E."/>
            <person name="Jarju S."/>
            <person name="Secka A."/>
            <person name="Antonio M."/>
            <person name="Oren A."/>
            <person name="Chaudhuri R.R."/>
            <person name="La Ragione R."/>
            <person name="Hildebrand F."/>
            <person name="Pallen M.J."/>
        </authorList>
    </citation>
    <scope>NUCLEOTIDE SEQUENCE</scope>
    <source>
        <strain evidence="1">USAMLcec3-3695</strain>
    </source>
</reference>
<dbReference type="AlphaFoldDB" id="A0A9D1ME08"/>
<name>A0A9D1ME08_9FIRM</name>
<proteinExistence type="predicted"/>
<evidence type="ECO:0000313" key="1">
    <source>
        <dbReference type="EMBL" id="HIU58454.1"/>
    </source>
</evidence>
<organism evidence="1 2">
    <name type="scientific">Candidatus Ornithomonoglobus merdipullorum</name>
    <dbReference type="NCBI Taxonomy" id="2840895"/>
    <lineage>
        <taxon>Bacteria</taxon>
        <taxon>Bacillati</taxon>
        <taxon>Bacillota</taxon>
        <taxon>Clostridia</taxon>
        <taxon>Candidatus Ornithomonoglobus</taxon>
    </lineage>
</organism>
<protein>
    <submittedName>
        <fullName evidence="1">Uncharacterized protein</fullName>
    </submittedName>
</protein>
<gene>
    <name evidence="1" type="ORF">IAA61_11670</name>
</gene>
<reference evidence="1" key="1">
    <citation type="submission" date="2020-10" db="EMBL/GenBank/DDBJ databases">
        <authorList>
            <person name="Gilroy R."/>
        </authorList>
    </citation>
    <scope>NUCLEOTIDE SEQUENCE</scope>
    <source>
        <strain evidence="1">USAMLcec3-3695</strain>
    </source>
</reference>
<evidence type="ECO:0000313" key="2">
    <source>
        <dbReference type="Proteomes" id="UP000824109"/>
    </source>
</evidence>
<comment type="caution">
    <text evidence="1">The sequence shown here is derived from an EMBL/GenBank/DDBJ whole genome shotgun (WGS) entry which is preliminary data.</text>
</comment>
<dbReference type="Gene3D" id="2.60.120.260">
    <property type="entry name" value="Galactose-binding domain-like"/>
    <property type="match status" value="1"/>
</dbReference>
<dbReference type="EMBL" id="DVNB01000124">
    <property type="protein sequence ID" value="HIU58454.1"/>
    <property type="molecule type" value="Genomic_DNA"/>
</dbReference>
<dbReference type="Proteomes" id="UP000824109">
    <property type="component" value="Unassembled WGS sequence"/>
</dbReference>
<sequence>MDGADPSELIPDFETEIEAEKMNLSGYAYESNSAASGGGCVSANSSGAGTARARFTGASGRYVLKVSYFDENDGAAVFKLYVNNKLKGEWTADSDLGSASADSLTLTTYTAVLELTQGDIIEIEGRKNNYDSARLDKLELEMISDIEISEPVASDGRVTVGIKNNANETKTAALISAGYENDTLKDITIDEQELVPDSVTELVADIPETEVYRMFIWDGLGSMRPLYIQRFTDLV</sequence>